<dbReference type="SUPFAM" id="SSF56112">
    <property type="entry name" value="Protein kinase-like (PK-like)"/>
    <property type="match status" value="1"/>
</dbReference>
<organism evidence="3 4">
    <name type="scientific">Physcomitrium patens</name>
    <name type="common">Spreading-leaved earth moss</name>
    <name type="synonym">Physcomitrella patens</name>
    <dbReference type="NCBI Taxonomy" id="3218"/>
    <lineage>
        <taxon>Eukaryota</taxon>
        <taxon>Viridiplantae</taxon>
        <taxon>Streptophyta</taxon>
        <taxon>Embryophyta</taxon>
        <taxon>Bryophyta</taxon>
        <taxon>Bryophytina</taxon>
        <taxon>Bryopsida</taxon>
        <taxon>Funariidae</taxon>
        <taxon>Funariales</taxon>
        <taxon>Funariaceae</taxon>
        <taxon>Physcomitrium</taxon>
    </lineage>
</organism>
<feature type="region of interest" description="Disordered" evidence="2">
    <location>
        <begin position="1"/>
        <end position="27"/>
    </location>
</feature>
<feature type="compositionally biased region" description="Polar residues" evidence="2">
    <location>
        <begin position="7"/>
        <end position="18"/>
    </location>
</feature>
<dbReference type="Gene3D" id="3.30.200.20">
    <property type="entry name" value="Phosphorylase Kinase, domain 1"/>
    <property type="match status" value="1"/>
</dbReference>
<dbReference type="AlphaFoldDB" id="A0A7I4ABL0"/>
<evidence type="ECO:0000313" key="3">
    <source>
        <dbReference type="EnsemblPlants" id="Pp3c11_250V3.1"/>
    </source>
</evidence>
<sequence>MSPRLGMNSTPNASLSPTSPNPGIDQCNGRDIAVERSVLVHKPLSLSKFEHRSSKGCNHGPPCEWKVYNTLGGSHGVGHIYCKDRQGDYYVMSENFLLGQSNTLEEKKLFLVYLGLAIRWWDGTTGQHVEYDQRPDVFRGTVCYASVHTHMGRTESRKDDLGSLAYTLVFLLRDSLP</sequence>
<dbReference type="Gene3D" id="1.10.510.10">
    <property type="entry name" value="Transferase(Phosphotransferase) domain 1"/>
    <property type="match status" value="1"/>
</dbReference>
<dbReference type="PANTHER" id="PTHR11909">
    <property type="entry name" value="CASEIN KINASE-RELATED"/>
    <property type="match status" value="1"/>
</dbReference>
<dbReference type="Gramene" id="Pp3c11_250V3.1">
    <property type="protein sequence ID" value="Pp3c11_250V3.1"/>
    <property type="gene ID" value="Pp3c11_250"/>
</dbReference>
<dbReference type="EMBL" id="ABEU02000011">
    <property type="status" value="NOT_ANNOTATED_CDS"/>
    <property type="molecule type" value="Genomic_DNA"/>
</dbReference>
<dbReference type="InParanoid" id="A0A7I4ABL0"/>
<evidence type="ECO:0000256" key="1">
    <source>
        <dbReference type="ARBA" id="ARBA00005926"/>
    </source>
</evidence>
<reference evidence="3 4" key="1">
    <citation type="journal article" date="2008" name="Science">
        <title>The Physcomitrella genome reveals evolutionary insights into the conquest of land by plants.</title>
        <authorList>
            <person name="Rensing S."/>
            <person name="Lang D."/>
            <person name="Zimmer A."/>
            <person name="Terry A."/>
            <person name="Salamov A."/>
            <person name="Shapiro H."/>
            <person name="Nishiyama T."/>
            <person name="Perroud P.-F."/>
            <person name="Lindquist E."/>
            <person name="Kamisugi Y."/>
            <person name="Tanahashi T."/>
            <person name="Sakakibara K."/>
            <person name="Fujita T."/>
            <person name="Oishi K."/>
            <person name="Shin-I T."/>
            <person name="Kuroki Y."/>
            <person name="Toyoda A."/>
            <person name="Suzuki Y."/>
            <person name="Hashimoto A."/>
            <person name="Yamaguchi K."/>
            <person name="Sugano A."/>
            <person name="Kohara Y."/>
            <person name="Fujiyama A."/>
            <person name="Anterola A."/>
            <person name="Aoki S."/>
            <person name="Ashton N."/>
            <person name="Barbazuk W.B."/>
            <person name="Barker E."/>
            <person name="Bennetzen J."/>
            <person name="Bezanilla M."/>
            <person name="Blankenship R."/>
            <person name="Cho S.H."/>
            <person name="Dutcher S."/>
            <person name="Estelle M."/>
            <person name="Fawcett J.A."/>
            <person name="Gundlach H."/>
            <person name="Hanada K."/>
            <person name="Heyl A."/>
            <person name="Hicks K.A."/>
            <person name="Hugh J."/>
            <person name="Lohr M."/>
            <person name="Mayer K."/>
            <person name="Melkozernov A."/>
            <person name="Murata T."/>
            <person name="Nelson D."/>
            <person name="Pils B."/>
            <person name="Prigge M."/>
            <person name="Reiss B."/>
            <person name="Renner T."/>
            <person name="Rombauts S."/>
            <person name="Rushton P."/>
            <person name="Sanderfoot A."/>
            <person name="Schween G."/>
            <person name="Shiu S.-H."/>
            <person name="Stueber K."/>
            <person name="Theodoulou F.L."/>
            <person name="Tu H."/>
            <person name="Van de Peer Y."/>
            <person name="Verrier P.J."/>
            <person name="Waters E."/>
            <person name="Wood A."/>
            <person name="Yang L."/>
            <person name="Cove D."/>
            <person name="Cuming A."/>
            <person name="Hasebe M."/>
            <person name="Lucas S."/>
            <person name="Mishler D.B."/>
            <person name="Reski R."/>
            <person name="Grigoriev I."/>
            <person name="Quatrano R.S."/>
            <person name="Boore J.L."/>
        </authorList>
    </citation>
    <scope>NUCLEOTIDE SEQUENCE [LARGE SCALE GENOMIC DNA]</scope>
    <source>
        <strain evidence="3 4">cv. Gransden 2004</strain>
    </source>
</reference>
<protein>
    <submittedName>
        <fullName evidence="3">Uncharacterized protein</fullName>
    </submittedName>
</protein>
<reference evidence="3 4" key="2">
    <citation type="journal article" date="2018" name="Plant J.">
        <title>The Physcomitrella patens chromosome-scale assembly reveals moss genome structure and evolution.</title>
        <authorList>
            <person name="Lang D."/>
            <person name="Ullrich K.K."/>
            <person name="Murat F."/>
            <person name="Fuchs J."/>
            <person name="Jenkins J."/>
            <person name="Haas F.B."/>
            <person name="Piednoel M."/>
            <person name="Gundlach H."/>
            <person name="Van Bel M."/>
            <person name="Meyberg R."/>
            <person name="Vives C."/>
            <person name="Morata J."/>
            <person name="Symeonidi A."/>
            <person name="Hiss M."/>
            <person name="Muchero W."/>
            <person name="Kamisugi Y."/>
            <person name="Saleh O."/>
            <person name="Blanc G."/>
            <person name="Decker E.L."/>
            <person name="van Gessel N."/>
            <person name="Grimwood J."/>
            <person name="Hayes R.D."/>
            <person name="Graham S.W."/>
            <person name="Gunter L.E."/>
            <person name="McDaniel S.F."/>
            <person name="Hoernstein S.N.W."/>
            <person name="Larsson A."/>
            <person name="Li F.W."/>
            <person name="Perroud P.F."/>
            <person name="Phillips J."/>
            <person name="Ranjan P."/>
            <person name="Rokshar D.S."/>
            <person name="Rothfels C.J."/>
            <person name="Schneider L."/>
            <person name="Shu S."/>
            <person name="Stevenson D.W."/>
            <person name="Thummler F."/>
            <person name="Tillich M."/>
            <person name="Villarreal Aguilar J.C."/>
            <person name="Widiez T."/>
            <person name="Wong G.K."/>
            <person name="Wymore A."/>
            <person name="Zhang Y."/>
            <person name="Zimmer A.D."/>
            <person name="Quatrano R.S."/>
            <person name="Mayer K.F.X."/>
            <person name="Goodstein D."/>
            <person name="Casacuberta J.M."/>
            <person name="Vandepoele K."/>
            <person name="Reski R."/>
            <person name="Cuming A.C."/>
            <person name="Tuskan G.A."/>
            <person name="Maumus F."/>
            <person name="Salse J."/>
            <person name="Schmutz J."/>
            <person name="Rensing S.A."/>
        </authorList>
    </citation>
    <scope>NUCLEOTIDE SEQUENCE [LARGE SCALE GENOMIC DNA]</scope>
    <source>
        <strain evidence="3 4">cv. Gransden 2004</strain>
    </source>
</reference>
<comment type="similarity">
    <text evidence="1">Belongs to the protein kinase superfamily. CK1 Ser/Thr protein kinase family. Casein kinase I subfamily.</text>
</comment>
<evidence type="ECO:0000256" key="2">
    <source>
        <dbReference type="SAM" id="MobiDB-lite"/>
    </source>
</evidence>
<dbReference type="Proteomes" id="UP000006727">
    <property type="component" value="Chromosome 11"/>
</dbReference>
<accession>A0A7I4ABL0</accession>
<proteinExistence type="inferred from homology"/>
<dbReference type="InterPro" id="IPR050235">
    <property type="entry name" value="CK1_Ser-Thr_kinase"/>
</dbReference>
<evidence type="ECO:0000313" key="4">
    <source>
        <dbReference type="Proteomes" id="UP000006727"/>
    </source>
</evidence>
<name>A0A7I4ABL0_PHYPA</name>
<reference evidence="3" key="3">
    <citation type="submission" date="2020-12" db="UniProtKB">
        <authorList>
            <consortium name="EnsemblPlants"/>
        </authorList>
    </citation>
    <scope>IDENTIFICATION</scope>
</reference>
<dbReference type="EnsemblPlants" id="Pp3c11_250V3.1">
    <property type="protein sequence ID" value="Pp3c11_250V3.1"/>
    <property type="gene ID" value="Pp3c11_250"/>
</dbReference>
<keyword evidence="4" id="KW-1185">Reference proteome</keyword>
<dbReference type="InterPro" id="IPR011009">
    <property type="entry name" value="Kinase-like_dom_sf"/>
</dbReference>